<feature type="domain" description="AMP-binding enzyme C-terminal" evidence="2">
    <location>
        <begin position="464"/>
        <end position="537"/>
    </location>
</feature>
<dbReference type="PANTHER" id="PTHR43767:SF1">
    <property type="entry name" value="NONRIBOSOMAL PEPTIDE SYNTHASE PES1 (EUROFUNG)-RELATED"/>
    <property type="match status" value="1"/>
</dbReference>
<evidence type="ECO:0000313" key="3">
    <source>
        <dbReference type="EMBL" id="QSE89866.1"/>
    </source>
</evidence>
<dbReference type="PANTHER" id="PTHR43767">
    <property type="entry name" value="LONG-CHAIN-FATTY-ACID--COA LIGASE"/>
    <property type="match status" value="1"/>
</dbReference>
<keyword evidence="4" id="KW-1185">Reference proteome</keyword>
<accession>A0A974W2I5</accession>
<proteinExistence type="predicted"/>
<dbReference type="Proteomes" id="UP000662986">
    <property type="component" value="Chromosome"/>
</dbReference>
<dbReference type="InterPro" id="IPR042099">
    <property type="entry name" value="ANL_N_sf"/>
</dbReference>
<dbReference type="Gene3D" id="3.30.300.30">
    <property type="match status" value="1"/>
</dbReference>
<reference evidence="3 4" key="2">
    <citation type="journal article" date="2022" name="Arch. Microbiol.">
        <title>Rhodococcus pseudokoreensis sp. nov. isolated from the rhizosphere of young M26 apple rootstocks.</title>
        <authorList>
            <person name="Kampfer P."/>
            <person name="Glaeser S.P."/>
            <person name="Blom J."/>
            <person name="Wolf J."/>
            <person name="Benning S."/>
            <person name="Schloter M."/>
            <person name="Neumann-Schaal M."/>
        </authorList>
    </citation>
    <scope>NUCLEOTIDE SEQUENCE [LARGE SCALE GENOMIC DNA]</scope>
    <source>
        <strain evidence="3 4">R79</strain>
    </source>
</reference>
<dbReference type="Pfam" id="PF13193">
    <property type="entry name" value="AMP-binding_C"/>
    <property type="match status" value="1"/>
</dbReference>
<dbReference type="RefSeq" id="WP_206006395.1">
    <property type="nucleotide sequence ID" value="NZ_CP070619.1"/>
</dbReference>
<organism evidence="3 4">
    <name type="scientific">Rhodococcus pseudokoreensis</name>
    <dbReference type="NCBI Taxonomy" id="2811421"/>
    <lineage>
        <taxon>Bacteria</taxon>
        <taxon>Bacillati</taxon>
        <taxon>Actinomycetota</taxon>
        <taxon>Actinomycetes</taxon>
        <taxon>Mycobacteriales</taxon>
        <taxon>Nocardiaceae</taxon>
        <taxon>Rhodococcus</taxon>
    </lineage>
</organism>
<dbReference type="PROSITE" id="PS00455">
    <property type="entry name" value="AMP_BINDING"/>
    <property type="match status" value="1"/>
</dbReference>
<dbReference type="Gene3D" id="3.40.50.12780">
    <property type="entry name" value="N-terminal domain of ligase-like"/>
    <property type="match status" value="1"/>
</dbReference>
<dbReference type="InterPro" id="IPR025110">
    <property type="entry name" value="AMP-bd_C"/>
</dbReference>
<dbReference type="InterPro" id="IPR045851">
    <property type="entry name" value="AMP-bd_C_sf"/>
</dbReference>
<dbReference type="NCBIfam" id="NF005863">
    <property type="entry name" value="PRK07798.1"/>
    <property type="match status" value="1"/>
</dbReference>
<evidence type="ECO:0000259" key="1">
    <source>
        <dbReference type="Pfam" id="PF00501"/>
    </source>
</evidence>
<dbReference type="EMBL" id="CP070619">
    <property type="protein sequence ID" value="QSE89866.1"/>
    <property type="molecule type" value="Genomic_DNA"/>
</dbReference>
<sequence>MTATHEARSGPRPGVVEILRAVAATVGDREAVVHGRTRRTYAEVVANVDAFARYLVSRGAGCEEACTDTGAFDTNQKRLALYLHNGLEFAEALYGAMAARAAPFNVNYRYTATELVAIFDDAAPAVIVYHSMFAATLIDVLPELPHRPVLVQVPDHSDYPLLPGAVWFGDALTTAPTAQLPEPSGEDLVLVYTGGTTGRPKGVMWRNHDLWIAACGGADYPADITAAQMGRLADEVPGPKFLASAPFMHGAGLWFLMRVLAQGGTVVIPDAVTRFDEAQACALIEHERINCVLLVAEAFANPMARHLTENKYDLDCVTFVGLGGGITTMETKSALMAAMPNAELVDSAGSSETGGILRATAQPGDVATSGTFALSPRACVISADRSRFAEAGSGEHGWLGARGPLPVGYLHDPAKTATTFIEVAGERIALTGDRAMLLDGGGLRLLGRDSVTINSGGEKIFAEEVERAVRRHPRVRDVIVVGRPHPRWGEQVVAVVVLDAPVAHSELVEAMSDQIARYKRPKIFIEVGAIPRSPAGKPDYRWAKSFVENLVEV</sequence>
<name>A0A974W2I5_9NOCA</name>
<gene>
    <name evidence="3" type="ORF">JWS13_15155</name>
</gene>
<dbReference type="InterPro" id="IPR020845">
    <property type="entry name" value="AMP-binding_CS"/>
</dbReference>
<dbReference type="Pfam" id="PF00501">
    <property type="entry name" value="AMP-binding"/>
    <property type="match status" value="1"/>
</dbReference>
<protein>
    <submittedName>
        <fullName evidence="3">AMP-binding protein</fullName>
    </submittedName>
</protein>
<dbReference type="InterPro" id="IPR000873">
    <property type="entry name" value="AMP-dep_synth/lig_dom"/>
</dbReference>
<reference evidence="3 4" key="1">
    <citation type="journal article" date="2021" name="Microbiol. Resour. Announc.">
        <title>Complete Genome Sequences of Two Rhodococcus sp. Strains with Large and Linear Chromosomes, Isolated from Apple Rhizosphere.</title>
        <authorList>
            <person name="Benning S."/>
            <person name="Brugnone N."/>
            <person name="Siani R."/>
            <person name="Kublik S."/>
            <person name="Schloter M."/>
            <person name="Rad V."/>
        </authorList>
    </citation>
    <scope>NUCLEOTIDE SEQUENCE [LARGE SCALE GENOMIC DNA]</scope>
    <source>
        <strain evidence="3 4">R79</strain>
    </source>
</reference>
<evidence type="ECO:0000259" key="2">
    <source>
        <dbReference type="Pfam" id="PF13193"/>
    </source>
</evidence>
<evidence type="ECO:0000313" key="4">
    <source>
        <dbReference type="Proteomes" id="UP000662986"/>
    </source>
</evidence>
<dbReference type="InterPro" id="IPR050237">
    <property type="entry name" value="ATP-dep_AMP-bd_enzyme"/>
</dbReference>
<dbReference type="SUPFAM" id="SSF56801">
    <property type="entry name" value="Acetyl-CoA synthetase-like"/>
    <property type="match status" value="1"/>
</dbReference>
<feature type="domain" description="AMP-dependent synthetase/ligase" evidence="1">
    <location>
        <begin position="21"/>
        <end position="404"/>
    </location>
</feature>